<dbReference type="AlphaFoldDB" id="A0AAD6TIQ6"/>
<proteinExistence type="predicted"/>
<feature type="signal peptide" evidence="1">
    <location>
        <begin position="1"/>
        <end position="18"/>
    </location>
</feature>
<dbReference type="EMBL" id="JARJCM010000003">
    <property type="protein sequence ID" value="KAJ7046050.1"/>
    <property type="molecule type" value="Genomic_DNA"/>
</dbReference>
<comment type="caution">
    <text evidence="2">The sequence shown here is derived from an EMBL/GenBank/DDBJ whole genome shotgun (WGS) entry which is preliminary data.</text>
</comment>
<evidence type="ECO:0000313" key="3">
    <source>
        <dbReference type="Proteomes" id="UP001218188"/>
    </source>
</evidence>
<evidence type="ECO:0000256" key="1">
    <source>
        <dbReference type="SAM" id="SignalP"/>
    </source>
</evidence>
<name>A0AAD6TIQ6_9AGAR</name>
<protein>
    <recommendedName>
        <fullName evidence="4">Secreted protein</fullName>
    </recommendedName>
</protein>
<dbReference type="Proteomes" id="UP001218188">
    <property type="component" value="Unassembled WGS sequence"/>
</dbReference>
<organism evidence="2 3">
    <name type="scientific">Mycena alexandri</name>
    <dbReference type="NCBI Taxonomy" id="1745969"/>
    <lineage>
        <taxon>Eukaryota</taxon>
        <taxon>Fungi</taxon>
        <taxon>Dikarya</taxon>
        <taxon>Basidiomycota</taxon>
        <taxon>Agaricomycotina</taxon>
        <taxon>Agaricomycetes</taxon>
        <taxon>Agaricomycetidae</taxon>
        <taxon>Agaricales</taxon>
        <taxon>Marasmiineae</taxon>
        <taxon>Mycenaceae</taxon>
        <taxon>Mycena</taxon>
    </lineage>
</organism>
<feature type="chain" id="PRO_5041989159" description="Secreted protein" evidence="1">
    <location>
        <begin position="19"/>
        <end position="77"/>
    </location>
</feature>
<keyword evidence="3" id="KW-1185">Reference proteome</keyword>
<sequence length="77" mass="8318">MHFIYAAVSAALSHTAVASLIPATVELEARVIFPPKHTPPVMENSSELTITLLCVSPGTVDLRLLKLDGTGIRRCFE</sequence>
<evidence type="ECO:0008006" key="4">
    <source>
        <dbReference type="Google" id="ProtNLM"/>
    </source>
</evidence>
<gene>
    <name evidence="2" type="ORF">C8F04DRAFT_1248313</name>
</gene>
<evidence type="ECO:0000313" key="2">
    <source>
        <dbReference type="EMBL" id="KAJ7046050.1"/>
    </source>
</evidence>
<accession>A0AAD6TIQ6</accession>
<reference evidence="2" key="1">
    <citation type="submission" date="2023-03" db="EMBL/GenBank/DDBJ databases">
        <title>Massive genome expansion in bonnet fungi (Mycena s.s.) driven by repeated elements and novel gene families across ecological guilds.</title>
        <authorList>
            <consortium name="Lawrence Berkeley National Laboratory"/>
            <person name="Harder C.B."/>
            <person name="Miyauchi S."/>
            <person name="Viragh M."/>
            <person name="Kuo A."/>
            <person name="Thoen E."/>
            <person name="Andreopoulos B."/>
            <person name="Lu D."/>
            <person name="Skrede I."/>
            <person name="Drula E."/>
            <person name="Henrissat B."/>
            <person name="Morin E."/>
            <person name="Kohler A."/>
            <person name="Barry K."/>
            <person name="LaButti K."/>
            <person name="Morin E."/>
            <person name="Salamov A."/>
            <person name="Lipzen A."/>
            <person name="Mereny Z."/>
            <person name="Hegedus B."/>
            <person name="Baldrian P."/>
            <person name="Stursova M."/>
            <person name="Weitz H."/>
            <person name="Taylor A."/>
            <person name="Grigoriev I.V."/>
            <person name="Nagy L.G."/>
            <person name="Martin F."/>
            <person name="Kauserud H."/>
        </authorList>
    </citation>
    <scope>NUCLEOTIDE SEQUENCE</scope>
    <source>
        <strain evidence="2">CBHHK200</strain>
    </source>
</reference>
<keyword evidence="1" id="KW-0732">Signal</keyword>